<dbReference type="EC" id="6.1.1.9" evidence="2 10"/>
<evidence type="ECO:0000259" key="11">
    <source>
        <dbReference type="Pfam" id="PF00133"/>
    </source>
</evidence>
<keyword evidence="5" id="KW-0547">Nucleotide-binding</keyword>
<sequence length="801" mass="95120">MIRMTRIKIKEKRWDKSFEEEIYKEWLKNGIYRFNEKTKKPVFSIDTPPPYVNTPIHIGHATTYSLMDMFARFKRMMGYEVLFPLGLDRNGLPIEMAAEKKFNVRLSEVGRERFLEMCKKILEQTSSKSIEYFLKLGISFNSWERGSKIGDMYYTDSEEYRKLTQETFIDLWNMGLIHEDERINNYCPGCQTTIADAEVEYAELPTTFNYVKFKVKETGEDLIIGTTRPELIATCAMVIFNPNDKKYKHLEGKTAITPIFNKEVPIKSHPMAKMEKGTGLVMMCSMGDLSDIRFFREMNLKPVIAINRDGTMNENAGFLKGLKVREAREKMIEELRKRGLLVKQTKIVHRTPICERSKHEIEFIAMPEFYLEQVKFKNKLREIAKKINFYSNKSRQILLDWIDSINIDWPISRRRYYGTEIPLWYCKKCKKIIVPPKGRYYRPWKEDPPIKECPDCGSKEFIGETRVFDTWFDSSNTPLYILGYSQNPEFFKKHFPCTLRPQGKEIIRTWLYYTLLKGYLLTKESVFKDVWINYHILDEKGKKMSKSLGNVIDPGEILEKYGAEPFRFWIAMEGDLTKIDFRFSLEKIEGESKFLTKLWNIARFVSQFEYKKSEKLIETDKWIINELNKIISYTRKRYEKYDFHRPTVKLRNFIWEIFASHYIELVKNRAYNEDSKFTLEEQKSALYTLNYVLDTVLKLLAPVIPFITYKLYKDLRGKNIHKEDFPEVNEKFAKLKTHFRTDDIVELNSTIWKFKKDKGLSLRSEIKKITIPEKFKSIEKDLKVTHNIKEINYGNRIKIES</sequence>
<dbReference type="PRINTS" id="PR00986">
    <property type="entry name" value="TRNASYNTHVAL"/>
</dbReference>
<feature type="domain" description="Aminoacyl-tRNA synthetase class Ia" evidence="11">
    <location>
        <begin position="22"/>
        <end position="573"/>
    </location>
</feature>
<evidence type="ECO:0000256" key="10">
    <source>
        <dbReference type="NCBIfam" id="TIGR00422"/>
    </source>
</evidence>
<evidence type="ECO:0000256" key="4">
    <source>
        <dbReference type="ARBA" id="ARBA00022598"/>
    </source>
</evidence>
<evidence type="ECO:0000256" key="5">
    <source>
        <dbReference type="ARBA" id="ARBA00022741"/>
    </source>
</evidence>
<dbReference type="NCBIfam" id="NF009687">
    <property type="entry name" value="PRK13208.1"/>
    <property type="match status" value="1"/>
</dbReference>
<dbReference type="InterPro" id="IPR002303">
    <property type="entry name" value="Valyl-tRNA_ligase"/>
</dbReference>
<dbReference type="Pfam" id="PF08264">
    <property type="entry name" value="Anticodon_1"/>
    <property type="match status" value="1"/>
</dbReference>
<evidence type="ECO:0000256" key="1">
    <source>
        <dbReference type="ARBA" id="ARBA00004496"/>
    </source>
</evidence>
<dbReference type="AlphaFoldDB" id="A0A7V0NEP3"/>
<dbReference type="PANTHER" id="PTHR11946">
    <property type="entry name" value="VALYL-TRNA SYNTHETASES"/>
    <property type="match status" value="1"/>
</dbReference>
<evidence type="ECO:0000256" key="8">
    <source>
        <dbReference type="ARBA" id="ARBA00023146"/>
    </source>
</evidence>
<dbReference type="FunFam" id="3.40.50.620:FF:000192">
    <property type="entry name" value="Valine--tRNA ligase"/>
    <property type="match status" value="1"/>
</dbReference>
<dbReference type="InterPro" id="IPR009080">
    <property type="entry name" value="tRNAsynth_Ia_anticodon-bd"/>
</dbReference>
<dbReference type="Pfam" id="PF00133">
    <property type="entry name" value="tRNA-synt_1"/>
    <property type="match status" value="1"/>
</dbReference>
<organism evidence="13">
    <name type="scientific">Desulfofervidus auxilii</name>
    <dbReference type="NCBI Taxonomy" id="1621989"/>
    <lineage>
        <taxon>Bacteria</taxon>
        <taxon>Pseudomonadati</taxon>
        <taxon>Thermodesulfobacteriota</taxon>
        <taxon>Candidatus Desulfofervidia</taxon>
        <taxon>Candidatus Desulfofervidales</taxon>
        <taxon>Candidatus Desulfofervidaceae</taxon>
        <taxon>Candidatus Desulfofervidus</taxon>
    </lineage>
</organism>
<evidence type="ECO:0000256" key="6">
    <source>
        <dbReference type="ARBA" id="ARBA00022840"/>
    </source>
</evidence>
<accession>A0A7V0NEP3</accession>
<keyword evidence="7" id="KW-0648">Protein biosynthesis</keyword>
<name>A0A7V0NEP3_DESA2</name>
<proteinExistence type="predicted"/>
<dbReference type="InterPro" id="IPR013155">
    <property type="entry name" value="M/V/L/I-tRNA-synth_anticd-bd"/>
</dbReference>
<dbReference type="GO" id="GO:0005524">
    <property type="term" value="F:ATP binding"/>
    <property type="evidence" value="ECO:0007669"/>
    <property type="project" value="UniProtKB-KW"/>
</dbReference>
<dbReference type="NCBIfam" id="TIGR00422">
    <property type="entry name" value="valS"/>
    <property type="match status" value="1"/>
</dbReference>
<keyword evidence="3" id="KW-0963">Cytoplasm</keyword>
<dbReference type="GO" id="GO:0004832">
    <property type="term" value="F:valine-tRNA ligase activity"/>
    <property type="evidence" value="ECO:0007669"/>
    <property type="project" value="UniProtKB-UniRule"/>
</dbReference>
<dbReference type="InterPro" id="IPR033705">
    <property type="entry name" value="Anticodon_Ia_Val"/>
</dbReference>
<dbReference type="InterPro" id="IPR002300">
    <property type="entry name" value="aa-tRNA-synth_Ia"/>
</dbReference>
<evidence type="ECO:0000313" key="13">
    <source>
        <dbReference type="EMBL" id="HDD35477.1"/>
    </source>
</evidence>
<keyword evidence="4 13" id="KW-0436">Ligase</keyword>
<evidence type="ECO:0000256" key="9">
    <source>
        <dbReference type="ARBA" id="ARBA00047552"/>
    </source>
</evidence>
<dbReference type="InterPro" id="IPR009008">
    <property type="entry name" value="Val/Leu/Ile-tRNA-synth_edit"/>
</dbReference>
<dbReference type="Proteomes" id="UP000885706">
    <property type="component" value="Unassembled WGS sequence"/>
</dbReference>
<evidence type="ECO:0000256" key="2">
    <source>
        <dbReference type="ARBA" id="ARBA00013169"/>
    </source>
</evidence>
<dbReference type="SUPFAM" id="SSF47323">
    <property type="entry name" value="Anticodon-binding domain of a subclass of class I aminoacyl-tRNA synthetases"/>
    <property type="match status" value="1"/>
</dbReference>
<reference evidence="13" key="1">
    <citation type="journal article" date="2020" name="mSystems">
        <title>Genome- and Community-Level Interaction Insights into Carbon Utilization and Element Cycling Functions of Hydrothermarchaeota in Hydrothermal Sediment.</title>
        <authorList>
            <person name="Zhou Z."/>
            <person name="Liu Y."/>
            <person name="Xu W."/>
            <person name="Pan J."/>
            <person name="Luo Z.H."/>
            <person name="Li M."/>
        </authorList>
    </citation>
    <scope>NUCLEOTIDE SEQUENCE [LARGE SCALE GENOMIC DNA]</scope>
    <source>
        <strain evidence="13">HyVt-113</strain>
    </source>
</reference>
<dbReference type="EMBL" id="DQWQ01000073">
    <property type="protein sequence ID" value="HDD35477.1"/>
    <property type="molecule type" value="Genomic_DNA"/>
</dbReference>
<comment type="caution">
    <text evidence="13">The sequence shown here is derived from an EMBL/GenBank/DDBJ whole genome shotgun (WGS) entry which is preliminary data.</text>
</comment>
<keyword evidence="8" id="KW-0030">Aminoacyl-tRNA synthetase</keyword>
<protein>
    <recommendedName>
        <fullName evidence="2 10">Valine--tRNA ligase</fullName>
        <ecNumber evidence="2 10">6.1.1.9</ecNumber>
    </recommendedName>
</protein>
<dbReference type="GO" id="GO:0006438">
    <property type="term" value="P:valyl-tRNA aminoacylation"/>
    <property type="evidence" value="ECO:0007669"/>
    <property type="project" value="UniProtKB-UniRule"/>
</dbReference>
<dbReference type="GO" id="GO:0005829">
    <property type="term" value="C:cytosol"/>
    <property type="evidence" value="ECO:0007669"/>
    <property type="project" value="TreeGrafter"/>
</dbReference>
<comment type="catalytic activity">
    <reaction evidence="9">
        <text>tRNA(Val) + L-valine + ATP = L-valyl-tRNA(Val) + AMP + diphosphate</text>
        <dbReference type="Rhea" id="RHEA:10704"/>
        <dbReference type="Rhea" id="RHEA-COMP:9672"/>
        <dbReference type="Rhea" id="RHEA-COMP:9708"/>
        <dbReference type="ChEBI" id="CHEBI:30616"/>
        <dbReference type="ChEBI" id="CHEBI:33019"/>
        <dbReference type="ChEBI" id="CHEBI:57762"/>
        <dbReference type="ChEBI" id="CHEBI:78442"/>
        <dbReference type="ChEBI" id="CHEBI:78537"/>
        <dbReference type="ChEBI" id="CHEBI:456215"/>
        <dbReference type="EC" id="6.1.1.9"/>
    </reaction>
</comment>
<evidence type="ECO:0000259" key="12">
    <source>
        <dbReference type="Pfam" id="PF08264"/>
    </source>
</evidence>
<dbReference type="PANTHER" id="PTHR11946:SF93">
    <property type="entry name" value="VALINE--TRNA LIGASE, CHLOROPLASTIC_MITOCHONDRIAL 2"/>
    <property type="match status" value="1"/>
</dbReference>
<evidence type="ECO:0000256" key="3">
    <source>
        <dbReference type="ARBA" id="ARBA00022490"/>
    </source>
</evidence>
<gene>
    <name evidence="13" type="ORF">ENF30_01615</name>
</gene>
<dbReference type="Gene3D" id="3.40.50.620">
    <property type="entry name" value="HUPs"/>
    <property type="match status" value="2"/>
</dbReference>
<comment type="subcellular location">
    <subcellularLocation>
        <location evidence="1">Cytoplasm</location>
    </subcellularLocation>
</comment>
<evidence type="ECO:0000256" key="7">
    <source>
        <dbReference type="ARBA" id="ARBA00022917"/>
    </source>
</evidence>
<dbReference type="SUPFAM" id="SSF52374">
    <property type="entry name" value="Nucleotidylyl transferase"/>
    <property type="match status" value="1"/>
</dbReference>
<dbReference type="SUPFAM" id="SSF50677">
    <property type="entry name" value="ValRS/IleRS/LeuRS editing domain"/>
    <property type="match status" value="1"/>
</dbReference>
<keyword evidence="6" id="KW-0067">ATP-binding</keyword>
<dbReference type="CDD" id="cd07962">
    <property type="entry name" value="Anticodon_Ia_Val"/>
    <property type="match status" value="1"/>
</dbReference>
<dbReference type="Gene3D" id="1.10.730.10">
    <property type="entry name" value="Isoleucyl-tRNA Synthetase, Domain 1"/>
    <property type="match status" value="1"/>
</dbReference>
<feature type="domain" description="Methionyl/Valyl/Leucyl/Isoleucyl-tRNA synthetase anticodon-binding" evidence="12">
    <location>
        <begin position="620"/>
        <end position="768"/>
    </location>
</feature>
<dbReference type="InterPro" id="IPR014729">
    <property type="entry name" value="Rossmann-like_a/b/a_fold"/>
</dbReference>
<dbReference type="GO" id="GO:0002161">
    <property type="term" value="F:aminoacyl-tRNA deacylase activity"/>
    <property type="evidence" value="ECO:0007669"/>
    <property type="project" value="InterPro"/>
</dbReference>